<dbReference type="GO" id="GO:0003676">
    <property type="term" value="F:nucleic acid binding"/>
    <property type="evidence" value="ECO:0007669"/>
    <property type="project" value="InterPro"/>
</dbReference>
<proteinExistence type="predicted"/>
<dbReference type="Proteomes" id="UP000472270">
    <property type="component" value="Unassembled WGS sequence"/>
</dbReference>
<sequence>MPLHEQHRPDFIFMDDNAPAHRGRIIRERLLEAGVPRMEWPALSPDLNPIENHQLSRRVEGPTNLPWLPLQEHYCNHNICSKKHHGYFL</sequence>
<evidence type="ECO:0000313" key="2">
    <source>
        <dbReference type="Proteomes" id="UP000472270"/>
    </source>
</evidence>
<reference evidence="1" key="2">
    <citation type="submission" date="2025-09" db="UniProtKB">
        <authorList>
            <consortium name="Ensembl"/>
        </authorList>
    </citation>
    <scope>IDENTIFICATION</scope>
</reference>
<evidence type="ECO:0000313" key="1">
    <source>
        <dbReference type="Ensembl" id="ENSSRHP00000089483.1"/>
    </source>
</evidence>
<evidence type="ECO:0008006" key="3">
    <source>
        <dbReference type="Google" id="ProtNLM"/>
    </source>
</evidence>
<accession>A0A673MIV3</accession>
<name>A0A673MIV3_9TELE</name>
<dbReference type="InterPro" id="IPR036397">
    <property type="entry name" value="RNaseH_sf"/>
</dbReference>
<dbReference type="AlphaFoldDB" id="A0A673MIV3"/>
<organism evidence="1 2">
    <name type="scientific">Sinocyclocheilus rhinocerous</name>
    <dbReference type="NCBI Taxonomy" id="307959"/>
    <lineage>
        <taxon>Eukaryota</taxon>
        <taxon>Metazoa</taxon>
        <taxon>Chordata</taxon>
        <taxon>Craniata</taxon>
        <taxon>Vertebrata</taxon>
        <taxon>Euteleostomi</taxon>
        <taxon>Actinopterygii</taxon>
        <taxon>Neopterygii</taxon>
        <taxon>Teleostei</taxon>
        <taxon>Ostariophysi</taxon>
        <taxon>Cypriniformes</taxon>
        <taxon>Cyprinidae</taxon>
        <taxon>Cyprininae</taxon>
        <taxon>Sinocyclocheilus</taxon>
    </lineage>
</organism>
<reference evidence="1" key="1">
    <citation type="submission" date="2025-08" db="UniProtKB">
        <authorList>
            <consortium name="Ensembl"/>
        </authorList>
    </citation>
    <scope>IDENTIFICATION</scope>
</reference>
<keyword evidence="2" id="KW-1185">Reference proteome</keyword>
<dbReference type="Ensembl" id="ENSSRHT00000091898.1">
    <property type="protein sequence ID" value="ENSSRHP00000089483.1"/>
    <property type="gene ID" value="ENSSRHG00000044221.1"/>
</dbReference>
<dbReference type="Gene3D" id="3.30.420.10">
    <property type="entry name" value="Ribonuclease H-like superfamily/Ribonuclease H"/>
    <property type="match status" value="1"/>
</dbReference>
<protein>
    <recommendedName>
        <fullName evidence="3">Tc1-like transposase DDE domain-containing protein</fullName>
    </recommendedName>
</protein>